<evidence type="ECO:0000256" key="1">
    <source>
        <dbReference type="SAM" id="SignalP"/>
    </source>
</evidence>
<feature type="signal peptide" evidence="1">
    <location>
        <begin position="1"/>
        <end position="30"/>
    </location>
</feature>
<proteinExistence type="predicted"/>
<protein>
    <submittedName>
        <fullName evidence="2">Uncharacterized protein</fullName>
    </submittedName>
</protein>
<reference evidence="2" key="1">
    <citation type="submission" date="2023-01" db="EMBL/GenBank/DDBJ databases">
        <title>Genome assembly of the deep-sea coral Lophelia pertusa.</title>
        <authorList>
            <person name="Herrera S."/>
            <person name="Cordes E."/>
        </authorList>
    </citation>
    <scope>NUCLEOTIDE SEQUENCE</scope>
    <source>
        <strain evidence="2">USNM1676648</strain>
        <tissue evidence="2">Polyp</tissue>
    </source>
</reference>
<dbReference type="OrthoDB" id="5982818at2759"/>
<evidence type="ECO:0000313" key="3">
    <source>
        <dbReference type="Proteomes" id="UP001163046"/>
    </source>
</evidence>
<accession>A0A9W9ZIV9</accession>
<keyword evidence="3" id="KW-1185">Reference proteome</keyword>
<comment type="caution">
    <text evidence="2">The sequence shown here is derived from an EMBL/GenBank/DDBJ whole genome shotgun (WGS) entry which is preliminary data.</text>
</comment>
<gene>
    <name evidence="2" type="ORF">OS493_035618</name>
</gene>
<keyword evidence="1" id="KW-0732">Signal</keyword>
<sequence length="258" mass="27844">MDREKRTRSFCQSFIFKIYGVLLMLHLQSGSVCNGYNYIIDTTAPEISVQHSSPSPMQGKIENRTFHGPNNGTWKYSVAAFNLSAAQANVIFSAKNNIYIRGTHALSVTVQGNFTVNTELDVSGQEVNFTSDDKPLFRIGGFVRVNKSCCTLGAGPGGAFSYHGGGHGGRGGGFYQDRNTSKLYGWSYYDTSYLLGGSTGTILFSSKSGSGGGAIELIAVNGILTINATIKADGYSSGNTSDEHCGRRKFWWTDTITS</sequence>
<name>A0A9W9ZIV9_9CNID</name>
<evidence type="ECO:0000313" key="2">
    <source>
        <dbReference type="EMBL" id="KAJ7382341.1"/>
    </source>
</evidence>
<dbReference type="Proteomes" id="UP001163046">
    <property type="component" value="Unassembled WGS sequence"/>
</dbReference>
<dbReference type="EMBL" id="MU825927">
    <property type="protein sequence ID" value="KAJ7382341.1"/>
    <property type="molecule type" value="Genomic_DNA"/>
</dbReference>
<organism evidence="2 3">
    <name type="scientific">Desmophyllum pertusum</name>
    <dbReference type="NCBI Taxonomy" id="174260"/>
    <lineage>
        <taxon>Eukaryota</taxon>
        <taxon>Metazoa</taxon>
        <taxon>Cnidaria</taxon>
        <taxon>Anthozoa</taxon>
        <taxon>Hexacorallia</taxon>
        <taxon>Scleractinia</taxon>
        <taxon>Caryophylliina</taxon>
        <taxon>Caryophylliidae</taxon>
        <taxon>Desmophyllum</taxon>
    </lineage>
</organism>
<feature type="chain" id="PRO_5040778701" evidence="1">
    <location>
        <begin position="31"/>
        <end position="258"/>
    </location>
</feature>
<dbReference type="AlphaFoldDB" id="A0A9W9ZIV9"/>